<accession>A0A1H7J014</accession>
<dbReference type="InterPro" id="IPR002753">
    <property type="entry name" value="UPF0058"/>
</dbReference>
<dbReference type="SUPFAM" id="SSF140371">
    <property type="entry name" value="Vng1086c-like"/>
    <property type="match status" value="1"/>
</dbReference>
<name>A0A1H7J014_HALLR</name>
<proteinExistence type="predicted"/>
<evidence type="ECO:0000313" key="2">
    <source>
        <dbReference type="EMBL" id="SEK66425.1"/>
    </source>
</evidence>
<dbReference type="PANTHER" id="PTHR42203">
    <property type="entry name" value="UPF0058 PROTEIN MJ1205"/>
    <property type="match status" value="1"/>
</dbReference>
<dbReference type="Gene3D" id="1.20.1270.110">
    <property type="entry name" value="Uncharacterised protein family UPF0058"/>
    <property type="match status" value="1"/>
</dbReference>
<evidence type="ECO:0000256" key="1">
    <source>
        <dbReference type="SAM" id="MobiDB-lite"/>
    </source>
</evidence>
<reference evidence="2 3" key="1">
    <citation type="submission" date="2016-10" db="EMBL/GenBank/DDBJ databases">
        <authorList>
            <person name="de Groot N.N."/>
        </authorList>
    </citation>
    <scope>NUCLEOTIDE SEQUENCE [LARGE SCALE GENOMIC DNA]</scope>
    <source>
        <strain evidence="2 3">CDM_5</strain>
    </source>
</reference>
<evidence type="ECO:0000313" key="3">
    <source>
        <dbReference type="Proteomes" id="UP000183894"/>
    </source>
</evidence>
<dbReference type="Proteomes" id="UP000183894">
    <property type="component" value="Unassembled WGS sequence"/>
</dbReference>
<gene>
    <name evidence="2" type="ORF">SAMN04488691_1011032</name>
</gene>
<feature type="region of interest" description="Disordered" evidence="1">
    <location>
        <begin position="78"/>
        <end position="108"/>
    </location>
</feature>
<dbReference type="PANTHER" id="PTHR42203:SF2">
    <property type="entry name" value="UPF0058 PROTEIN MJ1205"/>
    <property type="match status" value="1"/>
</dbReference>
<dbReference type="EMBL" id="FOAD01000001">
    <property type="protein sequence ID" value="SEK66425.1"/>
    <property type="molecule type" value="Genomic_DNA"/>
</dbReference>
<protein>
    <submittedName>
        <fullName evidence="2">Uncharacterized protein family UPF0058</fullName>
    </submittedName>
</protein>
<dbReference type="Pfam" id="PF01893">
    <property type="entry name" value="UPF0058"/>
    <property type="match status" value="1"/>
</dbReference>
<dbReference type="InterPro" id="IPR036519">
    <property type="entry name" value="UPF0058_sf"/>
</dbReference>
<sequence>MSTYVWLMKKNELIHMHTLLVEIASDFLEEGIATQDDVKAYNRLEVGPMALRSCRADHEIAVRTLTTALATCAAHNLGRDTTTVPGQSLLEPPNRTESTGTDQRVASN</sequence>
<organism evidence="2 3">
    <name type="scientific">Haloferax larsenii</name>
    <dbReference type="NCBI Taxonomy" id="302484"/>
    <lineage>
        <taxon>Archaea</taxon>
        <taxon>Methanobacteriati</taxon>
        <taxon>Methanobacteriota</taxon>
        <taxon>Stenosarchaea group</taxon>
        <taxon>Halobacteria</taxon>
        <taxon>Halobacteriales</taxon>
        <taxon>Haloferacaceae</taxon>
        <taxon>Haloferax</taxon>
    </lineage>
</organism>
<dbReference type="AlphaFoldDB" id="A0A1H7J014"/>
<feature type="compositionally biased region" description="Polar residues" evidence="1">
    <location>
        <begin position="95"/>
        <end position="108"/>
    </location>
</feature>